<evidence type="ECO:0000313" key="4">
    <source>
        <dbReference type="Ensembl" id="ENSMLEP00000040123.1"/>
    </source>
</evidence>
<feature type="compositionally biased region" description="Pro residues" evidence="2">
    <location>
        <begin position="185"/>
        <end position="194"/>
    </location>
</feature>
<feature type="domain" description="Cancer-associated gene protein 1 N-terminal" evidence="3">
    <location>
        <begin position="230"/>
        <end position="519"/>
    </location>
</feature>
<keyword evidence="1" id="KW-0175">Coiled coil</keyword>
<sequence length="859" mass="99039">MNKDYQIFWPSPSDPVRFEVDTSHEKVESISESDTMNVSNLSQGIMLSDSPICMETTSTTCDLPQNEIKNFERENEYESTLCEDAYGTLDNLLNDNNIENYSKNVLTQPVDTISISSLRQFDTVCKFHCVEAFDDEMTEKPEFQSQVYNYAKGNNIKQDSFKEENPMETSVSASTDQLSNESFRQPPPRSPPLIPCSGETLKFPEKSLAKSTAKESALNPSQPPSFVCKESTAVPSKEIQNYGKIPEMSVSYAKEVTAEGVERPEIVSTWSSAGISWRSKASRENCEMPDMEQSAESLQPVQEDMALNEILKKLKHTNRKQEARIQELQCSNLYLEKRVKELQMKTTKQKVFIDVINKLKENVEELIEDKYKIILEKNDTKKTLQNLQEILANTQKQIQESRNDNEMLQLQFKKIKANYVRLQERYMTEMQQKNKSVSQYLEMDKTLSKKEEEVKRLQQLRKEQEKVTASALDLLKREKETQEQEFLSLQEEFQKRDKANLEERQKLKSRLEKLLTQVKNLQFTSENERAKNIKLQQQINEVKNENKKLKQQVARSEEQNYVPKSETAQLKEQLEEVMKSDITKDTTTTHSNLLLDCSPCEEESLNPADIERSSQLASKMHSLLALMVGLLKCQDVTNSDAEHFKESEKVSDIMLQKLKSLHLKKKNLDKELLKHKDRITTFRDLIAKEKAFQDHAIKVTDCDSDEAKTIRDVPTFLGAKLDKYHSLNEELDFLVRKTFCYLAIIFIHNIILLTSLRNCPSKNWLIKMKLKEKVLTLILLHINYWLGAVAHACNPSTLGGRGRWIMRSGVQDQPGQDGETPSLLKIQKISRVRWQASVIPATWEAEAGESLELRGRRLQ</sequence>
<dbReference type="InterPro" id="IPR029381">
    <property type="entry name" value="CAGE1_N"/>
</dbReference>
<dbReference type="Ensembl" id="ENSMLET00000063747.1">
    <property type="protein sequence ID" value="ENSMLEP00000040123.1"/>
    <property type="gene ID" value="ENSMLEG00000044083.1"/>
</dbReference>
<dbReference type="Pfam" id="PF15066">
    <property type="entry name" value="CAGE1"/>
    <property type="match status" value="1"/>
</dbReference>
<gene>
    <name evidence="4" type="primary">CAGE1</name>
</gene>
<dbReference type="PANTHER" id="PTHR36864:SF1">
    <property type="entry name" value="CANCER-ASSOCIATED GENE 1 PROTEIN"/>
    <property type="match status" value="1"/>
</dbReference>
<accession>A0A2K6AJA9</accession>
<organism evidence="4 5">
    <name type="scientific">Mandrillus leucophaeus</name>
    <name type="common">Drill</name>
    <name type="synonym">Papio leucophaeus</name>
    <dbReference type="NCBI Taxonomy" id="9568"/>
    <lineage>
        <taxon>Eukaryota</taxon>
        <taxon>Metazoa</taxon>
        <taxon>Chordata</taxon>
        <taxon>Craniata</taxon>
        <taxon>Vertebrata</taxon>
        <taxon>Euteleostomi</taxon>
        <taxon>Mammalia</taxon>
        <taxon>Eutheria</taxon>
        <taxon>Euarchontoglires</taxon>
        <taxon>Primates</taxon>
        <taxon>Haplorrhini</taxon>
        <taxon>Catarrhini</taxon>
        <taxon>Cercopithecidae</taxon>
        <taxon>Cercopithecinae</taxon>
        <taxon>Mandrillus</taxon>
    </lineage>
</organism>
<feature type="compositionally biased region" description="Polar residues" evidence="2">
    <location>
        <begin position="167"/>
        <end position="183"/>
    </location>
</feature>
<reference evidence="4" key="1">
    <citation type="submission" date="2025-08" db="UniProtKB">
        <authorList>
            <consortium name="Ensembl"/>
        </authorList>
    </citation>
    <scope>IDENTIFICATION</scope>
</reference>
<keyword evidence="5" id="KW-1185">Reference proteome</keyword>
<proteinExistence type="predicted"/>
<name>A0A2K6AJA9_MANLE</name>
<evidence type="ECO:0000259" key="3">
    <source>
        <dbReference type="Pfam" id="PF15066"/>
    </source>
</evidence>
<evidence type="ECO:0000256" key="1">
    <source>
        <dbReference type="SAM" id="Coils"/>
    </source>
</evidence>
<dbReference type="PANTHER" id="PTHR36864">
    <property type="entry name" value="CANCER-ASSOCIATED GENE 1 PROTEIN"/>
    <property type="match status" value="1"/>
</dbReference>
<reference evidence="4" key="2">
    <citation type="submission" date="2025-09" db="UniProtKB">
        <authorList>
            <consortium name="Ensembl"/>
        </authorList>
    </citation>
    <scope>IDENTIFICATION</scope>
</reference>
<feature type="region of interest" description="Disordered" evidence="2">
    <location>
        <begin position="158"/>
        <end position="228"/>
    </location>
</feature>
<feature type="coiled-coil region" evidence="1">
    <location>
        <begin position="311"/>
        <end position="559"/>
    </location>
</feature>
<protein>
    <submittedName>
        <fullName evidence="4">Cancer antigen 1</fullName>
    </submittedName>
</protein>
<dbReference type="AlphaFoldDB" id="A0A2K6AJA9"/>
<evidence type="ECO:0000256" key="2">
    <source>
        <dbReference type="SAM" id="MobiDB-lite"/>
    </source>
</evidence>
<dbReference type="InterPro" id="IPR052686">
    <property type="entry name" value="CAGE1_homolog"/>
</dbReference>
<dbReference type="Proteomes" id="UP000233140">
    <property type="component" value="Unassembled WGS sequence"/>
</dbReference>
<evidence type="ECO:0000313" key="5">
    <source>
        <dbReference type="Proteomes" id="UP000233140"/>
    </source>
</evidence>
<dbReference type="GeneTree" id="ENSGT00390000001805"/>
<dbReference type="STRING" id="9568.ENSMLEP00000040123"/>